<evidence type="ECO:0000313" key="1">
    <source>
        <dbReference type="EMBL" id="KAK6504758.1"/>
    </source>
</evidence>
<comment type="caution">
    <text evidence="1">The sequence shown here is derived from an EMBL/GenBank/DDBJ whole genome shotgun (WGS) entry which is preliminary data.</text>
</comment>
<proteinExistence type="predicted"/>
<evidence type="ECO:0000313" key="2">
    <source>
        <dbReference type="Proteomes" id="UP001370758"/>
    </source>
</evidence>
<dbReference type="EMBL" id="JAVHJL010000004">
    <property type="protein sequence ID" value="KAK6504758.1"/>
    <property type="molecule type" value="Genomic_DNA"/>
</dbReference>
<sequence>MADWKPVNGVWLQGALDTDQLPQTLNYARDQNIEYLFPTTQTLNKDGKFTIDDSFIKALYLFMKNVKEYEESAGIKFKVLPVIKAPLKKLEQQESPENTEEGLDLGNGKSRDTAIESISRFIRPDVEGSFVKDIPREFDGVQFSVVDDRDGYDYEMLKRFLRGIRSALPGKTTSLATTEFSKFWEWSRFYYAGKCVDLLVPLFNYPETMTDEEVGTFVKDQVRDILTGVSGNYARDHPTPAVKVLFGFPGYPENGGEKVVEDTAATSEKGATIAEGAVEKVRKSLEENADTAGLAGGVSISLYLPPPVKKDTSSGVSFAWVVVAAAIVLLLRSAL</sequence>
<accession>A0AAV9W9A4</accession>
<name>A0AAV9W9A4_9PEZI</name>
<gene>
    <name evidence="1" type="ORF">TWF481_006697</name>
</gene>
<dbReference type="AlphaFoldDB" id="A0AAV9W9A4"/>
<reference evidence="1 2" key="1">
    <citation type="submission" date="2023-08" db="EMBL/GenBank/DDBJ databases">
        <authorList>
            <person name="Palmer J.M."/>
        </authorList>
    </citation>
    <scope>NUCLEOTIDE SEQUENCE [LARGE SCALE GENOMIC DNA]</scope>
    <source>
        <strain evidence="1 2">TWF481</strain>
    </source>
</reference>
<keyword evidence="2" id="KW-1185">Reference proteome</keyword>
<dbReference type="Proteomes" id="UP001370758">
    <property type="component" value="Unassembled WGS sequence"/>
</dbReference>
<organism evidence="1 2">
    <name type="scientific">Arthrobotrys musiformis</name>
    <dbReference type="NCBI Taxonomy" id="47236"/>
    <lineage>
        <taxon>Eukaryota</taxon>
        <taxon>Fungi</taxon>
        <taxon>Dikarya</taxon>
        <taxon>Ascomycota</taxon>
        <taxon>Pezizomycotina</taxon>
        <taxon>Orbiliomycetes</taxon>
        <taxon>Orbiliales</taxon>
        <taxon>Orbiliaceae</taxon>
        <taxon>Arthrobotrys</taxon>
    </lineage>
</organism>
<protein>
    <submittedName>
        <fullName evidence="1">Uncharacterized protein</fullName>
    </submittedName>
</protein>